<dbReference type="EMBL" id="JAABNT010000011">
    <property type="protein sequence ID" value="NEK23920.1"/>
    <property type="molecule type" value="Genomic_DNA"/>
</dbReference>
<protein>
    <recommendedName>
        <fullName evidence="5">Heme utilization protein</fullName>
    </recommendedName>
</protein>
<dbReference type="RefSeq" id="WP_164354849.1">
    <property type="nucleotide sequence ID" value="NZ_JAABNT010000011.1"/>
</dbReference>
<feature type="signal peptide" evidence="2">
    <location>
        <begin position="1"/>
        <end position="19"/>
    </location>
</feature>
<evidence type="ECO:0008006" key="5">
    <source>
        <dbReference type="Google" id="ProtNLM"/>
    </source>
</evidence>
<name>A0A6P0CEW4_9RHOB</name>
<evidence type="ECO:0000256" key="2">
    <source>
        <dbReference type="SAM" id="SignalP"/>
    </source>
</evidence>
<keyword evidence="4" id="KW-1185">Reference proteome</keyword>
<evidence type="ECO:0000313" key="3">
    <source>
        <dbReference type="EMBL" id="NEK23920.1"/>
    </source>
</evidence>
<proteinExistence type="predicted"/>
<dbReference type="Proteomes" id="UP000468591">
    <property type="component" value="Unassembled WGS sequence"/>
</dbReference>
<gene>
    <name evidence="3" type="ORF">GV827_16130</name>
</gene>
<sequence length="98" mass="10475">MKLIITAAAATLISTAAFAAESTKYNDLRLDTSKNAENVYSDEVRSTDMDGAQRGRDQIGSTADDSFDADVTFSTRSAIRTTGEGYVYGGYGEGNDSR</sequence>
<keyword evidence="2" id="KW-0732">Signal</keyword>
<organism evidence="3 4">
    <name type="scientific">Sulfitobacter sediminilitoris</name>
    <dbReference type="NCBI Taxonomy" id="2698830"/>
    <lineage>
        <taxon>Bacteria</taxon>
        <taxon>Pseudomonadati</taxon>
        <taxon>Pseudomonadota</taxon>
        <taxon>Alphaproteobacteria</taxon>
        <taxon>Rhodobacterales</taxon>
        <taxon>Roseobacteraceae</taxon>
        <taxon>Sulfitobacter</taxon>
    </lineage>
</organism>
<feature type="chain" id="PRO_5026728371" description="Heme utilization protein" evidence="2">
    <location>
        <begin position="20"/>
        <end position="98"/>
    </location>
</feature>
<comment type="caution">
    <text evidence="3">The sequence shown here is derived from an EMBL/GenBank/DDBJ whole genome shotgun (WGS) entry which is preliminary data.</text>
</comment>
<feature type="compositionally biased region" description="Basic and acidic residues" evidence="1">
    <location>
        <begin position="43"/>
        <end position="57"/>
    </location>
</feature>
<feature type="region of interest" description="Disordered" evidence="1">
    <location>
        <begin position="43"/>
        <end position="64"/>
    </location>
</feature>
<evidence type="ECO:0000313" key="4">
    <source>
        <dbReference type="Proteomes" id="UP000468591"/>
    </source>
</evidence>
<accession>A0A6P0CEW4</accession>
<reference evidence="3 4" key="1">
    <citation type="submission" date="2020-01" db="EMBL/GenBank/DDBJ databases">
        <title>Sulfitobacter sediminilitoris sp. nov., isolated from a tidal flat.</title>
        <authorList>
            <person name="Park S."/>
            <person name="Yoon J.-H."/>
        </authorList>
    </citation>
    <scope>NUCLEOTIDE SEQUENCE [LARGE SCALE GENOMIC DNA]</scope>
    <source>
        <strain evidence="3 4">JBTF-M27</strain>
    </source>
</reference>
<dbReference type="AlphaFoldDB" id="A0A6P0CEW4"/>
<evidence type="ECO:0000256" key="1">
    <source>
        <dbReference type="SAM" id="MobiDB-lite"/>
    </source>
</evidence>